<dbReference type="PANTHER" id="PTHR17490:SF16">
    <property type="entry name" value="THREONYLCARBAMOYL-AMP SYNTHASE"/>
    <property type="match status" value="1"/>
</dbReference>
<evidence type="ECO:0000256" key="10">
    <source>
        <dbReference type="ARBA" id="ARBA00029774"/>
    </source>
</evidence>
<dbReference type="SUPFAM" id="SSF55821">
    <property type="entry name" value="YrdC/RibB"/>
    <property type="match status" value="1"/>
</dbReference>
<keyword evidence="9" id="KW-0067">ATP-binding</keyword>
<keyword evidence="8" id="KW-0547">Nucleotide-binding</keyword>
<evidence type="ECO:0000313" key="14">
    <source>
        <dbReference type="Proteomes" id="UP000824023"/>
    </source>
</evidence>
<evidence type="ECO:0000256" key="3">
    <source>
        <dbReference type="ARBA" id="ARBA00012584"/>
    </source>
</evidence>
<comment type="subcellular location">
    <subcellularLocation>
        <location evidence="1">Cytoplasm</location>
    </subcellularLocation>
</comment>
<dbReference type="Pfam" id="PF01300">
    <property type="entry name" value="Sua5_yciO_yrdC"/>
    <property type="match status" value="1"/>
</dbReference>
<dbReference type="GO" id="GO:0000049">
    <property type="term" value="F:tRNA binding"/>
    <property type="evidence" value="ECO:0007669"/>
    <property type="project" value="TreeGrafter"/>
</dbReference>
<keyword evidence="6" id="KW-0819">tRNA processing</keyword>
<comment type="caution">
    <text evidence="13">The sequence shown here is derived from an EMBL/GenBank/DDBJ whole genome shotgun (WGS) entry which is preliminary data.</text>
</comment>
<evidence type="ECO:0000256" key="8">
    <source>
        <dbReference type="ARBA" id="ARBA00022741"/>
    </source>
</evidence>
<evidence type="ECO:0000256" key="5">
    <source>
        <dbReference type="ARBA" id="ARBA00022679"/>
    </source>
</evidence>
<dbReference type="InterPro" id="IPR017945">
    <property type="entry name" value="DHBP_synth_RibB-like_a/b_dom"/>
</dbReference>
<dbReference type="PANTHER" id="PTHR17490">
    <property type="entry name" value="SUA5"/>
    <property type="match status" value="1"/>
</dbReference>
<name>A0A9D2A2X4_9BACE</name>
<dbReference type="EMBL" id="DXCK01000026">
    <property type="protein sequence ID" value="HIZ00903.1"/>
    <property type="molecule type" value="Genomic_DNA"/>
</dbReference>
<dbReference type="GO" id="GO:0005524">
    <property type="term" value="F:ATP binding"/>
    <property type="evidence" value="ECO:0007669"/>
    <property type="project" value="UniProtKB-KW"/>
</dbReference>
<feature type="domain" description="YrdC-like" evidence="12">
    <location>
        <begin position="6"/>
        <end position="191"/>
    </location>
</feature>
<evidence type="ECO:0000256" key="6">
    <source>
        <dbReference type="ARBA" id="ARBA00022694"/>
    </source>
</evidence>
<evidence type="ECO:0000256" key="11">
    <source>
        <dbReference type="ARBA" id="ARBA00048366"/>
    </source>
</evidence>
<dbReference type="InterPro" id="IPR006070">
    <property type="entry name" value="Sua5-like_dom"/>
</dbReference>
<reference evidence="13" key="2">
    <citation type="submission" date="2021-04" db="EMBL/GenBank/DDBJ databases">
        <authorList>
            <person name="Gilroy R."/>
        </authorList>
    </citation>
    <scope>NUCLEOTIDE SEQUENCE</scope>
    <source>
        <strain evidence="13">ChiHjej12B11-24981</strain>
    </source>
</reference>
<reference evidence="13" key="1">
    <citation type="journal article" date="2021" name="PeerJ">
        <title>Extensive microbial diversity within the chicken gut microbiome revealed by metagenomics and culture.</title>
        <authorList>
            <person name="Gilroy R."/>
            <person name="Ravi A."/>
            <person name="Getino M."/>
            <person name="Pursley I."/>
            <person name="Horton D.L."/>
            <person name="Alikhan N.F."/>
            <person name="Baker D."/>
            <person name="Gharbi K."/>
            <person name="Hall N."/>
            <person name="Watson M."/>
            <person name="Adriaenssens E.M."/>
            <person name="Foster-Nyarko E."/>
            <person name="Jarju S."/>
            <person name="Secka A."/>
            <person name="Antonio M."/>
            <person name="Oren A."/>
            <person name="Chaudhuri R.R."/>
            <person name="La Ragione R."/>
            <person name="Hildebrand F."/>
            <person name="Pallen M.J."/>
        </authorList>
    </citation>
    <scope>NUCLEOTIDE SEQUENCE</scope>
    <source>
        <strain evidence="13">ChiHjej12B11-24981</strain>
    </source>
</reference>
<proteinExistence type="inferred from homology"/>
<dbReference type="InterPro" id="IPR050156">
    <property type="entry name" value="TC-AMP_synthase_SUA5"/>
</dbReference>
<dbReference type="AlphaFoldDB" id="A0A9D2A2X4"/>
<evidence type="ECO:0000256" key="7">
    <source>
        <dbReference type="ARBA" id="ARBA00022695"/>
    </source>
</evidence>
<accession>A0A9D2A2X4</accession>
<dbReference type="PROSITE" id="PS51163">
    <property type="entry name" value="YRDC"/>
    <property type="match status" value="1"/>
</dbReference>
<evidence type="ECO:0000256" key="1">
    <source>
        <dbReference type="ARBA" id="ARBA00004496"/>
    </source>
</evidence>
<dbReference type="Gene3D" id="3.90.870.10">
    <property type="entry name" value="DHBP synthase"/>
    <property type="match status" value="1"/>
</dbReference>
<sequence length="191" mass="21022">MDKNWIEDIKKACQVMQDGGVILYPTDTIWGIGCDATNEEAVRRVYEIKRRADSKAMLVLVDSAVKVDFYVQDVPAVAWDLIDVADKPLTIIYSGARNLASNLLAEDGSVGIRVTGEEFSKALCFRFRKAIVSTSANVSGQPSPRTFAEISDEIKNAVDYVVEARRTETEPARPSSIIKLGQGGEVKIIRP</sequence>
<comment type="similarity">
    <text evidence="2">Belongs to the SUA5 family.</text>
</comment>
<dbReference type="GO" id="GO:0005737">
    <property type="term" value="C:cytoplasm"/>
    <property type="evidence" value="ECO:0007669"/>
    <property type="project" value="UniProtKB-SubCell"/>
</dbReference>
<gene>
    <name evidence="13" type="ORF">H9819_01435</name>
</gene>
<keyword evidence="7" id="KW-0548">Nucleotidyltransferase</keyword>
<comment type="catalytic activity">
    <reaction evidence="11">
        <text>L-threonine + hydrogencarbonate + ATP = L-threonylcarbamoyladenylate + diphosphate + H2O</text>
        <dbReference type="Rhea" id="RHEA:36407"/>
        <dbReference type="ChEBI" id="CHEBI:15377"/>
        <dbReference type="ChEBI" id="CHEBI:17544"/>
        <dbReference type="ChEBI" id="CHEBI:30616"/>
        <dbReference type="ChEBI" id="CHEBI:33019"/>
        <dbReference type="ChEBI" id="CHEBI:57926"/>
        <dbReference type="ChEBI" id="CHEBI:73682"/>
        <dbReference type="EC" id="2.7.7.87"/>
    </reaction>
</comment>
<dbReference type="GO" id="GO:0006450">
    <property type="term" value="P:regulation of translational fidelity"/>
    <property type="evidence" value="ECO:0007669"/>
    <property type="project" value="TreeGrafter"/>
</dbReference>
<dbReference type="Proteomes" id="UP000824023">
    <property type="component" value="Unassembled WGS sequence"/>
</dbReference>
<evidence type="ECO:0000256" key="4">
    <source>
        <dbReference type="ARBA" id="ARBA00022490"/>
    </source>
</evidence>
<dbReference type="GO" id="GO:0061710">
    <property type="term" value="F:L-threonylcarbamoyladenylate synthase"/>
    <property type="evidence" value="ECO:0007669"/>
    <property type="project" value="UniProtKB-EC"/>
</dbReference>
<protein>
    <recommendedName>
        <fullName evidence="10">L-threonylcarbamoyladenylate synthase</fullName>
        <ecNumber evidence="3">2.7.7.87</ecNumber>
    </recommendedName>
    <alternativeName>
        <fullName evidence="10">L-threonylcarbamoyladenylate synthase</fullName>
    </alternativeName>
</protein>
<evidence type="ECO:0000313" key="13">
    <source>
        <dbReference type="EMBL" id="HIZ00903.1"/>
    </source>
</evidence>
<dbReference type="EC" id="2.7.7.87" evidence="3"/>
<evidence type="ECO:0000256" key="9">
    <source>
        <dbReference type="ARBA" id="ARBA00022840"/>
    </source>
</evidence>
<evidence type="ECO:0000259" key="12">
    <source>
        <dbReference type="PROSITE" id="PS51163"/>
    </source>
</evidence>
<organism evidence="13 14">
    <name type="scientific">Candidatus Bacteroides merdipullorum</name>
    <dbReference type="NCBI Taxonomy" id="2838474"/>
    <lineage>
        <taxon>Bacteria</taxon>
        <taxon>Pseudomonadati</taxon>
        <taxon>Bacteroidota</taxon>
        <taxon>Bacteroidia</taxon>
        <taxon>Bacteroidales</taxon>
        <taxon>Bacteroidaceae</taxon>
        <taxon>Bacteroides</taxon>
    </lineage>
</organism>
<evidence type="ECO:0000256" key="2">
    <source>
        <dbReference type="ARBA" id="ARBA00007663"/>
    </source>
</evidence>
<dbReference type="GO" id="GO:0003725">
    <property type="term" value="F:double-stranded RNA binding"/>
    <property type="evidence" value="ECO:0007669"/>
    <property type="project" value="InterPro"/>
</dbReference>
<keyword evidence="5" id="KW-0808">Transferase</keyword>
<dbReference type="GO" id="GO:0008033">
    <property type="term" value="P:tRNA processing"/>
    <property type="evidence" value="ECO:0007669"/>
    <property type="project" value="UniProtKB-KW"/>
</dbReference>
<keyword evidence="4" id="KW-0963">Cytoplasm</keyword>
<dbReference type="NCBIfam" id="TIGR00057">
    <property type="entry name" value="L-threonylcarbamoyladenylate synthase"/>
    <property type="match status" value="1"/>
</dbReference>